<reference evidence="1" key="1">
    <citation type="journal article" date="2012" name="Nat. Biotechnol.">
        <title>Draft genome sequence of pigeonpea (Cajanus cajan), an orphan legume crop of resource-poor farmers.</title>
        <authorList>
            <person name="Varshney R.K."/>
            <person name="Chen W."/>
            <person name="Li Y."/>
            <person name="Bharti A.K."/>
            <person name="Saxena R.K."/>
            <person name="Schlueter J.A."/>
            <person name="Donoghue M.T."/>
            <person name="Azam S."/>
            <person name="Fan G."/>
            <person name="Whaley A.M."/>
            <person name="Farmer A.D."/>
            <person name="Sheridan J."/>
            <person name="Iwata A."/>
            <person name="Tuteja R."/>
            <person name="Penmetsa R.V."/>
            <person name="Wu W."/>
            <person name="Upadhyaya H.D."/>
            <person name="Yang S.P."/>
            <person name="Shah T."/>
            <person name="Saxena K.B."/>
            <person name="Michael T."/>
            <person name="McCombie W.R."/>
            <person name="Yang B."/>
            <person name="Zhang G."/>
            <person name="Yang H."/>
            <person name="Wang J."/>
            <person name="Spillane C."/>
            <person name="Cook D.R."/>
            <person name="May G.D."/>
            <person name="Xu X."/>
            <person name="Jackson S.A."/>
        </authorList>
    </citation>
    <scope>NUCLEOTIDE SEQUENCE [LARGE SCALE GENOMIC DNA]</scope>
</reference>
<feature type="non-terminal residue" evidence="1">
    <location>
        <position position="1"/>
    </location>
</feature>
<dbReference type="Proteomes" id="UP000075243">
    <property type="component" value="Unassembled WGS sequence"/>
</dbReference>
<dbReference type="Gramene" id="C.cajan_28508.t">
    <property type="protein sequence ID" value="C.cajan_28508.t"/>
    <property type="gene ID" value="C.cajan_28508"/>
</dbReference>
<name>A0A151S3G1_CAJCA</name>
<dbReference type="EMBL" id="KQ483478">
    <property type="protein sequence ID" value="KYP49342.1"/>
    <property type="molecule type" value="Genomic_DNA"/>
</dbReference>
<evidence type="ECO:0000313" key="2">
    <source>
        <dbReference type="Proteomes" id="UP000075243"/>
    </source>
</evidence>
<dbReference type="STRING" id="3821.A0A151S3G1"/>
<proteinExistence type="predicted"/>
<dbReference type="AlphaFoldDB" id="A0A151S3G1"/>
<evidence type="ECO:0008006" key="3">
    <source>
        <dbReference type="Google" id="ProtNLM"/>
    </source>
</evidence>
<organism evidence="1 2">
    <name type="scientific">Cajanus cajan</name>
    <name type="common">Pigeon pea</name>
    <name type="synonym">Cajanus indicus</name>
    <dbReference type="NCBI Taxonomy" id="3821"/>
    <lineage>
        <taxon>Eukaryota</taxon>
        <taxon>Viridiplantae</taxon>
        <taxon>Streptophyta</taxon>
        <taxon>Embryophyta</taxon>
        <taxon>Tracheophyta</taxon>
        <taxon>Spermatophyta</taxon>
        <taxon>Magnoliopsida</taxon>
        <taxon>eudicotyledons</taxon>
        <taxon>Gunneridae</taxon>
        <taxon>Pentapetalae</taxon>
        <taxon>rosids</taxon>
        <taxon>fabids</taxon>
        <taxon>Fabales</taxon>
        <taxon>Fabaceae</taxon>
        <taxon>Papilionoideae</taxon>
        <taxon>50 kb inversion clade</taxon>
        <taxon>NPAAA clade</taxon>
        <taxon>indigoferoid/millettioid clade</taxon>
        <taxon>Phaseoleae</taxon>
        <taxon>Cajanus</taxon>
    </lineage>
</organism>
<sequence length="157" mass="19021">TQFKQFLQYKIIFRFLFESKKFKTLRENELNKYCINIDIAFVEKSFLKLKLLKSYLRSITLQDRLNVLTILFIENKILELINYRILINDFNIKKTKKLITNKFIYKFCFRPSNFLNNSFTLLWQLLQDAFSNKMQQQSDVVNAFLFFGREGDIRDVI</sequence>
<evidence type="ECO:0000313" key="1">
    <source>
        <dbReference type="EMBL" id="KYP49342.1"/>
    </source>
</evidence>
<protein>
    <recommendedName>
        <fullName evidence="3">HAT C-terminal dimerisation domain-containing protein</fullName>
    </recommendedName>
</protein>
<keyword evidence="2" id="KW-1185">Reference proteome</keyword>
<gene>
    <name evidence="1" type="ORF">KK1_028884</name>
</gene>
<accession>A0A151S3G1</accession>